<evidence type="ECO:0000256" key="1">
    <source>
        <dbReference type="SAM" id="MobiDB-lite"/>
    </source>
</evidence>
<dbReference type="KEGG" id="bpm:BURPS1710b_A1396"/>
<dbReference type="EnsemblBacteria" id="ABA51984">
    <property type="protein sequence ID" value="ABA51984"/>
    <property type="gene ID" value="BURPS1710b_A1396"/>
</dbReference>
<reference evidence="2 3" key="1">
    <citation type="submission" date="2005-09" db="EMBL/GenBank/DDBJ databases">
        <authorList>
            <person name="Woods D.E."/>
            <person name="Nierman W.C."/>
        </authorList>
    </citation>
    <scope>NUCLEOTIDE SEQUENCE [LARGE SCALE GENOMIC DNA]</scope>
    <source>
        <strain evidence="2 3">1710b</strain>
    </source>
</reference>
<proteinExistence type="predicted"/>
<dbReference type="AlphaFoldDB" id="Q3JIQ1"/>
<feature type="compositionally biased region" description="Basic and acidic residues" evidence="1">
    <location>
        <begin position="395"/>
        <end position="435"/>
    </location>
</feature>
<feature type="region of interest" description="Disordered" evidence="1">
    <location>
        <begin position="269"/>
        <end position="446"/>
    </location>
</feature>
<feature type="region of interest" description="Disordered" evidence="1">
    <location>
        <begin position="577"/>
        <end position="635"/>
    </location>
</feature>
<name>Q3JIQ1_BURP1</name>
<evidence type="ECO:0000313" key="2">
    <source>
        <dbReference type="EMBL" id="ABA51984.1"/>
    </source>
</evidence>
<feature type="compositionally biased region" description="Basic residues" evidence="1">
    <location>
        <begin position="287"/>
        <end position="306"/>
    </location>
</feature>
<feature type="compositionally biased region" description="Low complexity" evidence="1">
    <location>
        <begin position="277"/>
        <end position="286"/>
    </location>
</feature>
<gene>
    <name evidence="2" type="ordered locus">BURPS1710b_A1396</name>
</gene>
<sequence>MGSEPRQARVPVAPGHGALYRAPREHRADLSDRARRVQAFRTDIDTVHDGPAAEQPVRVLEIVEARGARVVARIDDEAVRLQQPRRPDELVGIPPVARACARAARAQDAFVEAVELLALLRRLQALSFGRHAFVDEIRADRMVLIEEARHVDDQIAHDGQPRQRPQHDFARQRLHARHAGEPVAAVDVHRVGAAHALAARAAIRQRLVLRLHAAEHVEQHPVFRARRELIALHARRAPVVRIVAVDVENAGVGHRHCRARCRESSARCKRRARRARAAAPRITAGNARRRRDRSGRAPARSRRARIPPRCPTRATPSRGPPPARACRPDRSRHPTPTRRARCATPIRESRSRRIHTSFVRSVPSSIGPLQNFQPGVKKRNGGHTAPSADAARSGHACERRRGEGRGSETTERREDEKTRRRGDEKTSRRAGEKARGAGARSGARRARRSRRPCFVAICADSSRASAARVARDAARLDRMHDGRHVRLPVPERLGLAIQLAADFEQRRREMRAVRGLGREPAVLEHIDDRRLNLEILVDELVDLHARHAARHRPRIEHRLELLHVEPEAARRVRGFREPRHHRDQERVDGKLHQQAARHLARRDDLAAHRRQQSAHLLDGGRLPRQHRDEPPGLGRLARAGHRRLDIAAARRANVGLEAARILGRHRPHLDDRVLRDVARERGLAAVEHRVDRGIGRHHQDDDARAPIDVGRRIGDLRAGRAQRLAALARAVPHHELGSGPREIERHRLPHHTEADEA</sequence>
<feature type="region of interest" description="Disordered" evidence="1">
    <location>
        <begin position="733"/>
        <end position="757"/>
    </location>
</feature>
<organism evidence="2 3">
    <name type="scientific">Burkholderia pseudomallei (strain 1710b)</name>
    <dbReference type="NCBI Taxonomy" id="320372"/>
    <lineage>
        <taxon>Bacteria</taxon>
        <taxon>Pseudomonadati</taxon>
        <taxon>Pseudomonadota</taxon>
        <taxon>Betaproteobacteria</taxon>
        <taxon>Burkholderiales</taxon>
        <taxon>Burkholderiaceae</taxon>
        <taxon>Burkholderia</taxon>
        <taxon>pseudomallei group</taxon>
    </lineage>
</organism>
<feature type="region of interest" description="Disordered" evidence="1">
    <location>
        <begin position="1"/>
        <end position="26"/>
    </location>
</feature>
<dbReference type="EMBL" id="CP000125">
    <property type="protein sequence ID" value="ABA51984.1"/>
    <property type="molecule type" value="Genomic_DNA"/>
</dbReference>
<accession>Q3JIQ1</accession>
<evidence type="ECO:0000313" key="3">
    <source>
        <dbReference type="Proteomes" id="UP000002700"/>
    </source>
</evidence>
<protein>
    <submittedName>
        <fullName evidence="2">Uncharacterized protein</fullName>
    </submittedName>
</protein>
<dbReference type="Proteomes" id="UP000002700">
    <property type="component" value="Chromosome II"/>
</dbReference>
<feature type="compositionally biased region" description="Polar residues" evidence="1">
    <location>
        <begin position="358"/>
        <end position="373"/>
    </location>
</feature>
<dbReference type="HOGENOM" id="CLU_367888_0_0_4"/>
<feature type="compositionally biased region" description="Basic and acidic residues" evidence="1">
    <location>
        <begin position="577"/>
        <end position="591"/>
    </location>
</feature>